<protein>
    <recommendedName>
        <fullName evidence="3">Retrotransposon Copia-like N-terminal domain-containing protein</fullName>
    </recommendedName>
</protein>
<dbReference type="OrthoDB" id="2657096at2759"/>
<reference evidence="1 2" key="1">
    <citation type="submission" date="2014-02" db="EMBL/GenBank/DDBJ databases">
        <title>Transposable element dynamics among asymbiotic and ectomycorrhizal Amanita fungi.</title>
        <authorList>
            <consortium name="DOE Joint Genome Institute"/>
            <person name="Hess J."/>
            <person name="Skrede I."/>
            <person name="Wolfe B."/>
            <person name="LaButti K."/>
            <person name="Ohm R.A."/>
            <person name="Grigoriev I.V."/>
            <person name="Pringle A."/>
        </authorList>
    </citation>
    <scope>NUCLEOTIDE SEQUENCE [LARGE SCALE GENOMIC DNA]</scope>
    <source>
        <strain evidence="1 2">SKay4041</strain>
    </source>
</reference>
<evidence type="ECO:0000313" key="2">
    <source>
        <dbReference type="Proteomes" id="UP000242287"/>
    </source>
</evidence>
<accession>A0A2A9NAK6</accession>
<organism evidence="1 2">
    <name type="scientific">Amanita thiersii Skay4041</name>
    <dbReference type="NCBI Taxonomy" id="703135"/>
    <lineage>
        <taxon>Eukaryota</taxon>
        <taxon>Fungi</taxon>
        <taxon>Dikarya</taxon>
        <taxon>Basidiomycota</taxon>
        <taxon>Agaricomycotina</taxon>
        <taxon>Agaricomycetes</taxon>
        <taxon>Agaricomycetidae</taxon>
        <taxon>Agaricales</taxon>
        <taxon>Pluteineae</taxon>
        <taxon>Amanitaceae</taxon>
        <taxon>Amanita</taxon>
    </lineage>
</organism>
<keyword evidence="2" id="KW-1185">Reference proteome</keyword>
<dbReference type="EMBL" id="KZ302931">
    <property type="protein sequence ID" value="PFH44752.1"/>
    <property type="molecule type" value="Genomic_DNA"/>
</dbReference>
<dbReference type="STRING" id="703135.A0A2A9NAK6"/>
<evidence type="ECO:0000313" key="1">
    <source>
        <dbReference type="EMBL" id="PFH44752.1"/>
    </source>
</evidence>
<evidence type="ECO:0008006" key="3">
    <source>
        <dbReference type="Google" id="ProtNLM"/>
    </source>
</evidence>
<proteinExistence type="predicted"/>
<sequence>MLTNVGPYCLEQFQAHNFMPWKHHMITILEDMKLDKFIQPDAMKPMKEWEAGDKKTHAQLYLVISNMQILFLAGAKMAKAMWEQICNMKESRGQSGIMST</sequence>
<dbReference type="AlphaFoldDB" id="A0A2A9NAK6"/>
<name>A0A2A9NAK6_9AGAR</name>
<gene>
    <name evidence="1" type="ORF">AMATHDRAFT_167230</name>
</gene>
<dbReference type="Proteomes" id="UP000242287">
    <property type="component" value="Unassembled WGS sequence"/>
</dbReference>